<evidence type="ECO:0000313" key="1">
    <source>
        <dbReference type="EMBL" id="EGQ21002.1"/>
    </source>
</evidence>
<dbReference type="AlphaFoldDB" id="F9DXA8"/>
<evidence type="ECO:0000313" key="2">
    <source>
        <dbReference type="Proteomes" id="UP000005316"/>
    </source>
</evidence>
<gene>
    <name evidence="1" type="ORF">HMPREF9372_3439</name>
</gene>
<proteinExistence type="predicted"/>
<reference evidence="1 2" key="1">
    <citation type="submission" date="2011-04" db="EMBL/GenBank/DDBJ databases">
        <authorList>
            <person name="Muzny D."/>
            <person name="Qin X."/>
            <person name="Deng J."/>
            <person name="Jiang H."/>
            <person name="Liu Y."/>
            <person name="Qu J."/>
            <person name="Song X.-Z."/>
            <person name="Zhang L."/>
            <person name="Thornton R."/>
            <person name="Coyle M."/>
            <person name="Francisco L."/>
            <person name="Jackson L."/>
            <person name="Javaid M."/>
            <person name="Korchina V."/>
            <person name="Kovar C."/>
            <person name="Mata R."/>
            <person name="Mathew T."/>
            <person name="Ngo R."/>
            <person name="Nguyen L."/>
            <person name="Nguyen N."/>
            <person name="Okwuonu G."/>
            <person name="Ongeri F."/>
            <person name="Pham C."/>
            <person name="Simmons D."/>
            <person name="Wilczek-Boney K."/>
            <person name="Hale W."/>
            <person name="Jakkamsetti A."/>
            <person name="Pham P."/>
            <person name="Ruth R."/>
            <person name="San Lucas F."/>
            <person name="Warren J."/>
            <person name="Zhang J."/>
            <person name="Zhao Z."/>
            <person name="Zhou C."/>
            <person name="Zhu D."/>
            <person name="Lee S."/>
            <person name="Bess C."/>
            <person name="Blankenburg K."/>
            <person name="Forbes L."/>
            <person name="Fu Q."/>
            <person name="Gubbala S."/>
            <person name="Hirani K."/>
            <person name="Jayaseelan J.C."/>
            <person name="Lara F."/>
            <person name="Munidasa M."/>
            <person name="Palculict T."/>
            <person name="Patil S."/>
            <person name="Pu L.-L."/>
            <person name="Saada N."/>
            <person name="Tang L."/>
            <person name="Weissenberger G."/>
            <person name="Zhu Y."/>
            <person name="Hemphill L."/>
            <person name="Shang Y."/>
            <person name="Youmans B."/>
            <person name="Ayvaz T."/>
            <person name="Ross M."/>
            <person name="Santibanez J."/>
            <person name="Aqrawi P."/>
            <person name="Gross S."/>
            <person name="Joshi V."/>
            <person name="Fowler G."/>
            <person name="Nazareth L."/>
            <person name="Reid J."/>
            <person name="Worley K."/>
            <person name="Petrosino J."/>
            <person name="Highlander S."/>
            <person name="Gibbs R."/>
        </authorList>
    </citation>
    <scope>NUCLEOTIDE SEQUENCE [LARGE SCALE GENOMIC DNA]</scope>
    <source>
        <strain evidence="1 2">2681</strain>
    </source>
</reference>
<organism evidence="1 2">
    <name type="scientific">Sporosarcina newyorkensis 2681</name>
    <dbReference type="NCBI Taxonomy" id="1027292"/>
    <lineage>
        <taxon>Bacteria</taxon>
        <taxon>Bacillati</taxon>
        <taxon>Bacillota</taxon>
        <taxon>Bacilli</taxon>
        <taxon>Bacillales</taxon>
        <taxon>Caryophanaceae</taxon>
        <taxon>Sporosarcina</taxon>
    </lineage>
</organism>
<dbReference type="HOGENOM" id="CLU_3157977_0_0_9"/>
<comment type="caution">
    <text evidence="1">The sequence shown here is derived from an EMBL/GenBank/DDBJ whole genome shotgun (WGS) entry which is preliminary data.</text>
</comment>
<sequence>MKIAMNGVRFLSLALNNYELHRKSEKLSVPVSCQLSFFFFIMGAEIPC</sequence>
<name>F9DXA8_9BACL</name>
<dbReference type="Proteomes" id="UP000005316">
    <property type="component" value="Unassembled WGS sequence"/>
</dbReference>
<protein>
    <submittedName>
        <fullName evidence="1">Uncharacterized protein</fullName>
    </submittedName>
</protein>
<dbReference type="EMBL" id="AFPZ01000106">
    <property type="protein sequence ID" value="EGQ21002.1"/>
    <property type="molecule type" value="Genomic_DNA"/>
</dbReference>
<accession>F9DXA8</accession>